<feature type="transmembrane region" description="Helical" evidence="1">
    <location>
        <begin position="171"/>
        <end position="193"/>
    </location>
</feature>
<evidence type="ECO:0000313" key="2">
    <source>
        <dbReference type="EMBL" id="QEG00685.1"/>
    </source>
</evidence>
<dbReference type="GO" id="GO:0005886">
    <property type="term" value="C:plasma membrane"/>
    <property type="evidence" value="ECO:0007669"/>
    <property type="project" value="UniProtKB-SubCell"/>
</dbReference>
<dbReference type="Proteomes" id="UP000321353">
    <property type="component" value="Chromosome"/>
</dbReference>
<feature type="transmembrane region" description="Helical" evidence="1">
    <location>
        <begin position="276"/>
        <end position="297"/>
    </location>
</feature>
<keyword evidence="1" id="KW-1133">Transmembrane helix</keyword>
<feature type="transmembrane region" description="Helical" evidence="1">
    <location>
        <begin position="303"/>
        <end position="324"/>
    </location>
</feature>
<sequence length="529" mass="57619">MTTVSPTIETDQTSADSGWLAWLDRWCERVGDAINPILVKETRQSLKSRQFVVTFSMILFAALAWTIAGSLSLMPQIYTTPSAPRMMIGYYAVLALPMMMVVPLAAYRSLESEIDDGTLELLSITTLSPWQIVMGKLASASLQMVLYFVTLFPCLAYAYTLRGVDLPTTLLIVASLAVTGLLLTVIGLFFAPLARGRSGRVATMLVLIFLLVLAEYGISSMVVGMVLYGNPLSAPELLFTVLATLALAAALGHLLLTATAAQLTPETENRSTSLRLSLLVLTTICVATMVSGLLVLGGQAIPVYIGGLVVIAGLWTFCGALMVGERSTITPRIRRELPSSFLARLFLTWLTPGPTTGLVFAITGIAILASMQYASLDWVMRAADVGGTMRRQFQRMVGLPAILLSSYLICFLVAVRMVMFVVRLRNNPRVEVGVAALIVVAVMAALVPYSMQLHYNDYQPLTYDPIWQVTNWVFTMGTAVDRGLPAGVTERIVGAAVCLSLLSCFAAWQTTRPRRIATPRRVQEELSRR</sequence>
<feature type="transmembrane region" description="Helical" evidence="1">
    <location>
        <begin position="51"/>
        <end position="68"/>
    </location>
</feature>
<keyword evidence="1" id="KW-0472">Membrane</keyword>
<dbReference type="RefSeq" id="WP_233902972.1">
    <property type="nucleotide sequence ID" value="NZ_CP036264.1"/>
</dbReference>
<protein>
    <submittedName>
        <fullName evidence="2">ABC-2 family transporter protein</fullName>
    </submittedName>
</protein>
<dbReference type="AlphaFoldDB" id="A0A5B9MM27"/>
<name>A0A5B9MM27_9BACT</name>
<evidence type="ECO:0000256" key="1">
    <source>
        <dbReference type="SAM" id="Phobius"/>
    </source>
</evidence>
<feature type="transmembrane region" description="Helical" evidence="1">
    <location>
        <begin position="205"/>
        <end position="228"/>
    </location>
</feature>
<accession>A0A5B9MM27</accession>
<dbReference type="KEGG" id="smam:Mal15_47560"/>
<gene>
    <name evidence="2" type="ORF">Mal15_47560</name>
</gene>
<feature type="transmembrane region" description="Helical" evidence="1">
    <location>
        <begin position="234"/>
        <end position="256"/>
    </location>
</feature>
<dbReference type="GO" id="GO:0140359">
    <property type="term" value="F:ABC-type transporter activity"/>
    <property type="evidence" value="ECO:0007669"/>
    <property type="project" value="InterPro"/>
</dbReference>
<feature type="transmembrane region" description="Helical" evidence="1">
    <location>
        <begin position="345"/>
        <end position="371"/>
    </location>
</feature>
<reference evidence="2 3" key="1">
    <citation type="submission" date="2019-02" db="EMBL/GenBank/DDBJ databases">
        <title>Planctomycetal bacteria perform biofilm scaping via a novel small molecule.</title>
        <authorList>
            <person name="Jeske O."/>
            <person name="Boedeker C."/>
            <person name="Wiegand S."/>
            <person name="Breitling P."/>
            <person name="Kallscheuer N."/>
            <person name="Jogler M."/>
            <person name="Rohde M."/>
            <person name="Petersen J."/>
            <person name="Medema M.H."/>
            <person name="Surup F."/>
            <person name="Jogler C."/>
        </authorList>
    </citation>
    <scope>NUCLEOTIDE SEQUENCE [LARGE SCALE GENOMIC DNA]</scope>
    <source>
        <strain evidence="2 3">Mal15</strain>
    </source>
</reference>
<feature type="transmembrane region" description="Helical" evidence="1">
    <location>
        <begin position="397"/>
        <end position="418"/>
    </location>
</feature>
<evidence type="ECO:0000313" key="3">
    <source>
        <dbReference type="Proteomes" id="UP000321353"/>
    </source>
</evidence>
<dbReference type="EMBL" id="CP036264">
    <property type="protein sequence ID" value="QEG00685.1"/>
    <property type="molecule type" value="Genomic_DNA"/>
</dbReference>
<keyword evidence="1" id="KW-0812">Transmembrane</keyword>
<keyword evidence="3" id="KW-1185">Reference proteome</keyword>
<feature type="transmembrane region" description="Helical" evidence="1">
    <location>
        <begin position="492"/>
        <end position="511"/>
    </location>
</feature>
<dbReference type="Pfam" id="PF12679">
    <property type="entry name" value="ABC2_membrane_2"/>
    <property type="match status" value="1"/>
</dbReference>
<feature type="transmembrane region" description="Helical" evidence="1">
    <location>
        <begin position="88"/>
        <end position="107"/>
    </location>
</feature>
<proteinExistence type="predicted"/>
<feature type="transmembrane region" description="Helical" evidence="1">
    <location>
        <begin position="137"/>
        <end position="159"/>
    </location>
</feature>
<organism evidence="2 3">
    <name type="scientific">Stieleria maiorica</name>
    <dbReference type="NCBI Taxonomy" id="2795974"/>
    <lineage>
        <taxon>Bacteria</taxon>
        <taxon>Pseudomonadati</taxon>
        <taxon>Planctomycetota</taxon>
        <taxon>Planctomycetia</taxon>
        <taxon>Pirellulales</taxon>
        <taxon>Pirellulaceae</taxon>
        <taxon>Stieleria</taxon>
    </lineage>
</organism>
<feature type="transmembrane region" description="Helical" evidence="1">
    <location>
        <begin position="430"/>
        <end position="451"/>
    </location>
</feature>